<comment type="caution">
    <text evidence="1">The sequence shown here is derived from an EMBL/GenBank/DDBJ whole genome shotgun (WGS) entry which is preliminary data.</text>
</comment>
<dbReference type="AlphaFoldDB" id="A0A8S3JZI8"/>
<accession>A0A8S3JZI8</accession>
<dbReference type="EMBL" id="CAJOBJ010368196">
    <property type="protein sequence ID" value="CAF5222133.1"/>
    <property type="molecule type" value="Genomic_DNA"/>
</dbReference>
<evidence type="ECO:0000313" key="1">
    <source>
        <dbReference type="EMBL" id="CAF5222133.1"/>
    </source>
</evidence>
<reference evidence="1" key="1">
    <citation type="submission" date="2021-02" db="EMBL/GenBank/DDBJ databases">
        <authorList>
            <person name="Nowell W R."/>
        </authorList>
    </citation>
    <scope>NUCLEOTIDE SEQUENCE</scope>
</reference>
<sequence>MSSRDVTPSLYRTATQLSIYQQVSVSVRSKRGLSFNRDYYYKKVCTFFRLVRHAVRVWLIVRKYAIESSRNNREQLYNSTEILFDLSKFRRPVEETIGRDIRTILKSDPATRTEDDIRMIAVGLGQTVSSFTG</sequence>
<evidence type="ECO:0000313" key="2">
    <source>
        <dbReference type="Proteomes" id="UP000681720"/>
    </source>
</evidence>
<gene>
    <name evidence="1" type="ORF">GIL414_LOCUS84906</name>
</gene>
<name>A0A8S3JZI8_9BILA</name>
<proteinExistence type="predicted"/>
<organism evidence="1 2">
    <name type="scientific">Rotaria magnacalcarata</name>
    <dbReference type="NCBI Taxonomy" id="392030"/>
    <lineage>
        <taxon>Eukaryota</taxon>
        <taxon>Metazoa</taxon>
        <taxon>Spiralia</taxon>
        <taxon>Gnathifera</taxon>
        <taxon>Rotifera</taxon>
        <taxon>Eurotatoria</taxon>
        <taxon>Bdelloidea</taxon>
        <taxon>Philodinida</taxon>
        <taxon>Philodinidae</taxon>
        <taxon>Rotaria</taxon>
    </lineage>
</organism>
<dbReference type="Proteomes" id="UP000681720">
    <property type="component" value="Unassembled WGS sequence"/>
</dbReference>
<protein>
    <submittedName>
        <fullName evidence="1">Uncharacterized protein</fullName>
    </submittedName>
</protein>